<feature type="transmembrane region" description="Helical" evidence="4">
    <location>
        <begin position="333"/>
        <end position="354"/>
    </location>
</feature>
<feature type="transmembrane region" description="Helical" evidence="4">
    <location>
        <begin position="410"/>
        <end position="428"/>
    </location>
</feature>
<keyword evidence="2 4" id="KW-1133">Transmembrane helix</keyword>
<evidence type="ECO:0000313" key="5">
    <source>
        <dbReference type="EMBL" id="TLD68380.1"/>
    </source>
</evidence>
<feature type="transmembrane region" description="Helical" evidence="4">
    <location>
        <begin position="41"/>
        <end position="62"/>
    </location>
</feature>
<feature type="transmembrane region" description="Helical" evidence="4">
    <location>
        <begin position="191"/>
        <end position="210"/>
    </location>
</feature>
<dbReference type="RefSeq" id="WP_138088673.1">
    <property type="nucleotide sequence ID" value="NZ_VAUV01000026.1"/>
</dbReference>
<dbReference type="PANTHER" id="PTHR23530">
    <property type="entry name" value="TRANSPORT PROTEIN-RELATED"/>
    <property type="match status" value="1"/>
</dbReference>
<reference evidence="5 6" key="1">
    <citation type="submission" date="2019-05" db="EMBL/GenBank/DDBJ databases">
        <title>Verrucobacter flavum gen. nov., sp. nov. a new member of the family Verrucomicrobiaceae.</title>
        <authorList>
            <person name="Szuroczki S."/>
            <person name="Abbaszade G."/>
            <person name="Szabo A."/>
            <person name="Felfoldi T."/>
            <person name="Schumann P."/>
            <person name="Boka K."/>
            <person name="Keki Z."/>
            <person name="Toumi M."/>
            <person name="Toth E."/>
        </authorList>
    </citation>
    <scope>NUCLEOTIDE SEQUENCE [LARGE SCALE GENOMIC DNA]</scope>
    <source>
        <strain evidence="5 6">MG-N-17</strain>
    </source>
</reference>
<protein>
    <submittedName>
        <fullName evidence="5">MFS transporter</fullName>
    </submittedName>
</protein>
<dbReference type="InterPro" id="IPR053160">
    <property type="entry name" value="MFS_DHA3_Transporter"/>
</dbReference>
<comment type="caution">
    <text evidence="5">The sequence shown here is derived from an EMBL/GenBank/DDBJ whole genome shotgun (WGS) entry which is preliminary data.</text>
</comment>
<sequence length="435" mass="47169">MDLSAAADRNVRWFIVFRVVFNARFYYPVMAILFLDLGLSLEQYALLNVAWAAAIVLLEVPSGAMADLVGRRRLVVFASFLMVIEMLIFAFTPASNLSLMFWLFFLNRIVSGAAEAAASGADEALVYDSLKQSGREKEWPDVLSRLARWQSGGFFFAMILGAAMYDPNLVNRALSIFGIPSSLTAADTVRLPVYLTLMSSVVAVIAAVRLHEPDLDTTKNVSAGAAFAEVVAAGRWILATPVALFVILATICNDSVIRMFLTIGAQYYRLIQIPEAAFGIIGSTFALLGYAAPPIARKLIARDSPAFTFAVISTATLLGLIGLGLVWPYAGLLFPMLLGLAMSVMGFATSYYLNQIAEPARRATILSFRGLSINLAYGLVGLLFAALLRSLRAADASAADDTLFITALRWMPWFFASVAALVLAKPALNALRRQS</sequence>
<name>A0A5R8K7R7_9BACT</name>
<gene>
    <name evidence="5" type="ORF">FEM03_23025</name>
</gene>
<feature type="transmembrane region" description="Helical" evidence="4">
    <location>
        <begin position="12"/>
        <end position="35"/>
    </location>
</feature>
<dbReference type="InterPro" id="IPR036259">
    <property type="entry name" value="MFS_trans_sf"/>
</dbReference>
<feature type="transmembrane region" description="Helical" evidence="4">
    <location>
        <begin position="366"/>
        <end position="390"/>
    </location>
</feature>
<dbReference type="CDD" id="cd06174">
    <property type="entry name" value="MFS"/>
    <property type="match status" value="1"/>
</dbReference>
<feature type="transmembrane region" description="Helical" evidence="4">
    <location>
        <begin position="74"/>
        <end position="94"/>
    </location>
</feature>
<dbReference type="EMBL" id="VAUV01000026">
    <property type="protein sequence ID" value="TLD68380.1"/>
    <property type="molecule type" value="Genomic_DNA"/>
</dbReference>
<feature type="transmembrane region" description="Helical" evidence="4">
    <location>
        <begin position="230"/>
        <end position="251"/>
    </location>
</feature>
<dbReference type="PANTHER" id="PTHR23530:SF1">
    <property type="entry name" value="PERMEASE, MAJOR FACILITATOR SUPERFAMILY-RELATED"/>
    <property type="match status" value="1"/>
</dbReference>
<evidence type="ECO:0000256" key="4">
    <source>
        <dbReference type="SAM" id="Phobius"/>
    </source>
</evidence>
<evidence type="ECO:0000256" key="3">
    <source>
        <dbReference type="ARBA" id="ARBA00023136"/>
    </source>
</evidence>
<dbReference type="Proteomes" id="UP000306196">
    <property type="component" value="Unassembled WGS sequence"/>
</dbReference>
<dbReference type="OrthoDB" id="9816124at2"/>
<evidence type="ECO:0000256" key="1">
    <source>
        <dbReference type="ARBA" id="ARBA00022692"/>
    </source>
</evidence>
<evidence type="ECO:0000256" key="2">
    <source>
        <dbReference type="ARBA" id="ARBA00022989"/>
    </source>
</evidence>
<dbReference type="Pfam" id="PF07690">
    <property type="entry name" value="MFS_1"/>
    <property type="match status" value="1"/>
</dbReference>
<dbReference type="AlphaFoldDB" id="A0A5R8K7R7"/>
<dbReference type="InterPro" id="IPR011701">
    <property type="entry name" value="MFS"/>
</dbReference>
<feature type="transmembrane region" description="Helical" evidence="4">
    <location>
        <begin position="271"/>
        <end position="292"/>
    </location>
</feature>
<proteinExistence type="predicted"/>
<evidence type="ECO:0000313" key="6">
    <source>
        <dbReference type="Proteomes" id="UP000306196"/>
    </source>
</evidence>
<organism evidence="5 6">
    <name type="scientific">Phragmitibacter flavus</name>
    <dbReference type="NCBI Taxonomy" id="2576071"/>
    <lineage>
        <taxon>Bacteria</taxon>
        <taxon>Pseudomonadati</taxon>
        <taxon>Verrucomicrobiota</taxon>
        <taxon>Verrucomicrobiia</taxon>
        <taxon>Verrucomicrobiales</taxon>
        <taxon>Verrucomicrobiaceae</taxon>
        <taxon>Phragmitibacter</taxon>
    </lineage>
</organism>
<accession>A0A5R8K7R7</accession>
<feature type="transmembrane region" description="Helical" evidence="4">
    <location>
        <begin position="304"/>
        <end position="327"/>
    </location>
</feature>
<keyword evidence="6" id="KW-1185">Reference proteome</keyword>
<keyword evidence="3 4" id="KW-0472">Membrane</keyword>
<dbReference type="SUPFAM" id="SSF103473">
    <property type="entry name" value="MFS general substrate transporter"/>
    <property type="match status" value="1"/>
</dbReference>
<keyword evidence="1 4" id="KW-0812">Transmembrane</keyword>
<dbReference type="Gene3D" id="1.20.1250.20">
    <property type="entry name" value="MFS general substrate transporter like domains"/>
    <property type="match status" value="2"/>
</dbReference>
<dbReference type="GO" id="GO:0022857">
    <property type="term" value="F:transmembrane transporter activity"/>
    <property type="evidence" value="ECO:0007669"/>
    <property type="project" value="InterPro"/>
</dbReference>